<keyword evidence="2" id="KW-1185">Reference proteome</keyword>
<evidence type="ECO:0000313" key="2">
    <source>
        <dbReference type="Proteomes" id="UP001280121"/>
    </source>
</evidence>
<dbReference type="Proteomes" id="UP001280121">
    <property type="component" value="Unassembled WGS sequence"/>
</dbReference>
<reference evidence="1" key="1">
    <citation type="journal article" date="2023" name="Plant J.">
        <title>Genome sequences and population genomics provide insights into the demographic history, inbreeding, and mutation load of two 'living fossil' tree species of Dipteronia.</title>
        <authorList>
            <person name="Feng Y."/>
            <person name="Comes H.P."/>
            <person name="Chen J."/>
            <person name="Zhu S."/>
            <person name="Lu R."/>
            <person name="Zhang X."/>
            <person name="Li P."/>
            <person name="Qiu J."/>
            <person name="Olsen K.M."/>
            <person name="Qiu Y."/>
        </authorList>
    </citation>
    <scope>NUCLEOTIDE SEQUENCE</scope>
    <source>
        <strain evidence="1">KIB01</strain>
    </source>
</reference>
<name>A0AAE0CKJ8_9ROSI</name>
<gene>
    <name evidence="1" type="ORF">Ddye_014390</name>
</gene>
<accession>A0AAE0CKJ8</accession>
<organism evidence="1 2">
    <name type="scientific">Dipteronia dyeriana</name>
    <dbReference type="NCBI Taxonomy" id="168575"/>
    <lineage>
        <taxon>Eukaryota</taxon>
        <taxon>Viridiplantae</taxon>
        <taxon>Streptophyta</taxon>
        <taxon>Embryophyta</taxon>
        <taxon>Tracheophyta</taxon>
        <taxon>Spermatophyta</taxon>
        <taxon>Magnoliopsida</taxon>
        <taxon>eudicotyledons</taxon>
        <taxon>Gunneridae</taxon>
        <taxon>Pentapetalae</taxon>
        <taxon>rosids</taxon>
        <taxon>malvids</taxon>
        <taxon>Sapindales</taxon>
        <taxon>Sapindaceae</taxon>
        <taxon>Hippocastanoideae</taxon>
        <taxon>Acereae</taxon>
        <taxon>Dipteronia</taxon>
    </lineage>
</organism>
<dbReference type="EMBL" id="JANJYI010000004">
    <property type="protein sequence ID" value="KAK2654534.1"/>
    <property type="molecule type" value="Genomic_DNA"/>
</dbReference>
<protein>
    <submittedName>
        <fullName evidence="1">Uncharacterized protein</fullName>
    </submittedName>
</protein>
<dbReference type="AlphaFoldDB" id="A0AAE0CKJ8"/>
<proteinExistence type="predicted"/>
<evidence type="ECO:0000313" key="1">
    <source>
        <dbReference type="EMBL" id="KAK2654534.1"/>
    </source>
</evidence>
<comment type="caution">
    <text evidence="1">The sequence shown here is derived from an EMBL/GenBank/DDBJ whole genome shotgun (WGS) entry which is preliminary data.</text>
</comment>
<sequence length="358" mass="41550">MGGYFMVTGVDMGVRGVAKVEDDVNCDMFGVENCNDDVAFKDEPGKNMGFNFIRETVKSPRRPNTRKWKWETRKEVVVHGGKCKKPTEAEGNGDDMRQKGAHRCKNWNQSRFFVEIYEPVWPILLKLDNKDKRKWVKGNKGFRFELFWLKNDDYESIVKEAWAEYGLVNSVEGLRGKLVWCATKLEDWSKLKFGFLWQKINKKQKELESLFESSHEQGSKEKNCSVEKELERLLDRQELYWKQRSMVDWLMEGDHNSKLFHAKAFATKTKNIISMLVDDEGRTQTSEEGIIHTVCSFFCQLFKYDNPSQEDLDKATVGLSCKIDDHMKGIISGPFEREEVRAAILEMDNMKSSGPNGF</sequence>